<dbReference type="AlphaFoldDB" id="A0A933GPH2"/>
<dbReference type="PIRSF" id="PIRSF500136">
    <property type="entry name" value="UDP_ManNAc_DH"/>
    <property type="match status" value="1"/>
</dbReference>
<evidence type="ECO:0000313" key="6">
    <source>
        <dbReference type="EMBL" id="MBI4596464.1"/>
    </source>
</evidence>
<keyword evidence="2" id="KW-0560">Oxidoreductase</keyword>
<dbReference type="Pfam" id="PF00984">
    <property type="entry name" value="UDPG_MGDP_dh"/>
    <property type="match status" value="1"/>
</dbReference>
<evidence type="ECO:0000256" key="2">
    <source>
        <dbReference type="ARBA" id="ARBA00023002"/>
    </source>
</evidence>
<reference evidence="6" key="1">
    <citation type="submission" date="2020-07" db="EMBL/GenBank/DDBJ databases">
        <title>Huge and variable diversity of episymbiotic CPR bacteria and DPANN archaea in groundwater ecosystems.</title>
        <authorList>
            <person name="He C.Y."/>
            <person name="Keren R."/>
            <person name="Whittaker M."/>
            <person name="Farag I.F."/>
            <person name="Doudna J."/>
            <person name="Cate J.H.D."/>
            <person name="Banfield J.F."/>
        </authorList>
    </citation>
    <scope>NUCLEOTIDE SEQUENCE</scope>
    <source>
        <strain evidence="6">NC_groundwater_1482_Ag_S-0.65um_47_24</strain>
    </source>
</reference>
<dbReference type="EMBL" id="JACQWF010000386">
    <property type="protein sequence ID" value="MBI4596464.1"/>
    <property type="molecule type" value="Genomic_DNA"/>
</dbReference>
<evidence type="ECO:0000256" key="4">
    <source>
        <dbReference type="PIRNR" id="PIRNR000124"/>
    </source>
</evidence>
<dbReference type="InterPro" id="IPR036291">
    <property type="entry name" value="NAD(P)-bd_dom_sf"/>
</dbReference>
<comment type="similarity">
    <text evidence="1 4">Belongs to the UDP-glucose/GDP-mannose dehydrogenase family.</text>
</comment>
<evidence type="ECO:0000256" key="3">
    <source>
        <dbReference type="ARBA" id="ARBA00023027"/>
    </source>
</evidence>
<dbReference type="GO" id="GO:0051287">
    <property type="term" value="F:NAD binding"/>
    <property type="evidence" value="ECO:0007669"/>
    <property type="project" value="InterPro"/>
</dbReference>
<dbReference type="SUPFAM" id="SSF52413">
    <property type="entry name" value="UDP-glucose/GDP-mannose dehydrogenase C-terminal domain"/>
    <property type="match status" value="1"/>
</dbReference>
<protein>
    <submittedName>
        <fullName evidence="6">Nucleotide sugar dehydrogenase</fullName>
    </submittedName>
</protein>
<dbReference type="Gene3D" id="3.40.50.720">
    <property type="entry name" value="NAD(P)-binding Rossmann-like Domain"/>
    <property type="match status" value="2"/>
</dbReference>
<dbReference type="InterPro" id="IPR028359">
    <property type="entry name" value="UDP_ManNAc/GlcNAc_DH"/>
</dbReference>
<dbReference type="InterPro" id="IPR014027">
    <property type="entry name" value="UDP-Glc/GDP-Man_DH_C"/>
</dbReference>
<proteinExistence type="inferred from homology"/>
<dbReference type="GO" id="GO:0000271">
    <property type="term" value="P:polysaccharide biosynthetic process"/>
    <property type="evidence" value="ECO:0007669"/>
    <property type="project" value="InterPro"/>
</dbReference>
<comment type="caution">
    <text evidence="6">The sequence shown here is derived from an EMBL/GenBank/DDBJ whole genome shotgun (WGS) entry which is preliminary data.</text>
</comment>
<dbReference type="GO" id="GO:0016628">
    <property type="term" value="F:oxidoreductase activity, acting on the CH-CH group of donors, NAD or NADP as acceptor"/>
    <property type="evidence" value="ECO:0007669"/>
    <property type="project" value="InterPro"/>
</dbReference>
<dbReference type="PIRSF" id="PIRSF000124">
    <property type="entry name" value="UDPglc_GDPman_dh"/>
    <property type="match status" value="1"/>
</dbReference>
<dbReference type="GO" id="GO:0016616">
    <property type="term" value="F:oxidoreductase activity, acting on the CH-OH group of donors, NAD or NADP as acceptor"/>
    <property type="evidence" value="ECO:0007669"/>
    <property type="project" value="InterPro"/>
</dbReference>
<dbReference type="SUPFAM" id="SSF48179">
    <property type="entry name" value="6-phosphogluconate dehydrogenase C-terminal domain-like"/>
    <property type="match status" value="1"/>
</dbReference>
<dbReference type="InterPro" id="IPR036220">
    <property type="entry name" value="UDP-Glc/GDP-Man_DH_C_sf"/>
</dbReference>
<dbReference type="InterPro" id="IPR017476">
    <property type="entry name" value="UDP-Glc/GDP-Man"/>
</dbReference>
<dbReference type="Pfam" id="PF03721">
    <property type="entry name" value="UDPG_MGDP_dh_N"/>
    <property type="match status" value="1"/>
</dbReference>
<accession>A0A933GPH2</accession>
<gene>
    <name evidence="6" type="ORF">HY730_08835</name>
</gene>
<dbReference type="InterPro" id="IPR008927">
    <property type="entry name" value="6-PGluconate_DH-like_C_sf"/>
</dbReference>
<dbReference type="InterPro" id="IPR014026">
    <property type="entry name" value="UDP-Glc/GDP-Man_DH_dimer"/>
</dbReference>
<feature type="domain" description="UDP-glucose/GDP-mannose dehydrogenase C-terminal" evidence="5">
    <location>
        <begin position="332"/>
        <end position="426"/>
    </location>
</feature>
<dbReference type="InterPro" id="IPR001732">
    <property type="entry name" value="UDP-Glc/GDP-Man_DH_N"/>
</dbReference>
<dbReference type="NCBIfam" id="TIGR03026">
    <property type="entry name" value="NDP-sugDHase"/>
    <property type="match status" value="1"/>
</dbReference>
<dbReference type="SMART" id="SM00984">
    <property type="entry name" value="UDPG_MGDP_dh_C"/>
    <property type="match status" value="1"/>
</dbReference>
<evidence type="ECO:0000256" key="1">
    <source>
        <dbReference type="ARBA" id="ARBA00006601"/>
    </source>
</evidence>
<dbReference type="SUPFAM" id="SSF51735">
    <property type="entry name" value="NAD(P)-binding Rossmann-fold domains"/>
    <property type="match status" value="1"/>
</dbReference>
<dbReference type="PANTHER" id="PTHR43491:SF2">
    <property type="entry name" value="UDP-N-ACETYL-D-MANNOSAMINE DEHYDROGENASE"/>
    <property type="match status" value="1"/>
</dbReference>
<organism evidence="6 7">
    <name type="scientific">Tectimicrobiota bacterium</name>
    <dbReference type="NCBI Taxonomy" id="2528274"/>
    <lineage>
        <taxon>Bacteria</taxon>
        <taxon>Pseudomonadati</taxon>
        <taxon>Nitrospinota/Tectimicrobiota group</taxon>
        <taxon>Candidatus Tectimicrobiota</taxon>
    </lineage>
</organism>
<name>A0A933GPH2_UNCTE</name>
<evidence type="ECO:0000259" key="5">
    <source>
        <dbReference type="SMART" id="SM00984"/>
    </source>
</evidence>
<dbReference type="Pfam" id="PF03720">
    <property type="entry name" value="UDPG_MGDP_dh_C"/>
    <property type="match status" value="1"/>
</dbReference>
<keyword evidence="3" id="KW-0520">NAD</keyword>
<dbReference type="Proteomes" id="UP000772181">
    <property type="component" value="Unassembled WGS sequence"/>
</dbReference>
<dbReference type="PANTHER" id="PTHR43491">
    <property type="entry name" value="UDP-N-ACETYL-D-MANNOSAMINE DEHYDROGENASE"/>
    <property type="match status" value="1"/>
</dbReference>
<evidence type="ECO:0000313" key="7">
    <source>
        <dbReference type="Proteomes" id="UP000772181"/>
    </source>
</evidence>
<sequence>MTRNLQDLIEDKKAKVCVMVVGYVGLPLSIAIARAGYTVFCGDVSEEKINLLNSGLSPLPELKEIDGDELKRLVEKKRIVVSNPPTATGTNIKIICVPTPMFSDKSPDLSSVKSAAKTIGKTLRRGDLVVAESSVGPGTTRKVICQVLEENSGLKAGQDFYVVASPERIDPGNSEYTVETIPKIMGGIDDASLGIGKSFYQKFLKGGIITVSSLEAAEATKMLENSYRALNIGFINEFAKFCDASSIDILEVIKAASTKWSFQPHYPGIGVGGHCITKDPYYLISAAEEAGVELRTLQSALWSNESMPLYVFNSLQKSCDELGLELKTSKVALFGIAYKGNTRDIRNSPALTFHRILEREGIDAYVYDPLFTETEMKTMGLELFKPKNEQCDIVVIGCDHPQFRSFDFKQIKSLKLIIDGRNILPKQDVPVTGVGTNPNLRR</sequence>